<evidence type="ECO:0000256" key="1">
    <source>
        <dbReference type="ARBA" id="ARBA00022490"/>
    </source>
</evidence>
<evidence type="ECO:0000313" key="5">
    <source>
        <dbReference type="Proteomes" id="UP000671879"/>
    </source>
</evidence>
<keyword evidence="3" id="KW-0143">Chaperone</keyword>
<dbReference type="GO" id="GO:0003723">
    <property type="term" value="F:RNA binding"/>
    <property type="evidence" value="ECO:0007669"/>
    <property type="project" value="UniProtKB-UniRule"/>
</dbReference>
<accession>A0A9Q7AAS4</accession>
<keyword evidence="1 3" id="KW-0963">Cytoplasm</keyword>
<comment type="subunit">
    <text evidence="3">Forms a complex with KhpB.</text>
</comment>
<gene>
    <name evidence="3" type="primary">khpA</name>
    <name evidence="4" type="ORF">KAR29_10375</name>
</gene>
<dbReference type="InterPro" id="IPR020627">
    <property type="entry name" value="KhpA"/>
</dbReference>
<dbReference type="Proteomes" id="UP000671879">
    <property type="component" value="Chromosome"/>
</dbReference>
<evidence type="ECO:0000256" key="2">
    <source>
        <dbReference type="ARBA" id="ARBA00022884"/>
    </source>
</evidence>
<proteinExistence type="inferred from homology"/>
<evidence type="ECO:0000256" key="3">
    <source>
        <dbReference type="HAMAP-Rule" id="MF_00088"/>
    </source>
</evidence>
<name>A0A9Q7AAS4_9BACT</name>
<dbReference type="HAMAP" id="MF_00088">
    <property type="entry name" value="KhpA"/>
    <property type="match status" value="1"/>
</dbReference>
<dbReference type="SUPFAM" id="SSF54814">
    <property type="entry name" value="Prokaryotic type KH domain (KH-domain type II)"/>
    <property type="match status" value="1"/>
</dbReference>
<comment type="function">
    <text evidence="3">A probable RNA chaperone. Forms a complex with KhpB which binds to cellular RNA and controls its expression. Plays a role in peptidoglycan (PG) homeostasis and cell length regulation.</text>
</comment>
<comment type="similarity">
    <text evidence="3">Belongs to the KhpA RNA-binding protein family.</text>
</comment>
<keyword evidence="2 3" id="KW-0694">RNA-binding</keyword>
<comment type="subcellular location">
    <subcellularLocation>
        <location evidence="3">Cytoplasm</location>
    </subcellularLocation>
</comment>
<dbReference type="CDD" id="cd22533">
    <property type="entry name" value="KH-II_YlqC-like"/>
    <property type="match status" value="1"/>
</dbReference>
<dbReference type="GO" id="GO:0005737">
    <property type="term" value="C:cytoplasm"/>
    <property type="evidence" value="ECO:0007669"/>
    <property type="project" value="UniProtKB-SubCell"/>
</dbReference>
<sequence>MPDFRNLVAFLVEHLVTEPEAVAVTEERGEDGTISIRIVVAAADVGRVIGKRGATINAIRTVAKAAAVKGGERIDVDIDEGRP</sequence>
<organism evidence="4 5">
    <name type="scientific">Aminithiophilus ramosus</name>
    <dbReference type="NCBI Taxonomy" id="3029084"/>
    <lineage>
        <taxon>Bacteria</taxon>
        <taxon>Thermotogati</taxon>
        <taxon>Synergistota</taxon>
        <taxon>Synergistia</taxon>
        <taxon>Synergistales</taxon>
        <taxon>Aminithiophilaceae</taxon>
        <taxon>Aminithiophilus</taxon>
    </lineage>
</organism>
<keyword evidence="3" id="KW-0133">Cell shape</keyword>
<keyword evidence="3" id="KW-0961">Cell wall biogenesis/degradation</keyword>
<reference evidence="5" key="1">
    <citation type="submission" date="2021-04" db="EMBL/GenBank/DDBJ databases">
        <title>A novel Synergistetes isolate from a pyrite-forming mixed culture.</title>
        <authorList>
            <person name="Bunk B."/>
            <person name="Sproer C."/>
            <person name="Spring S."/>
            <person name="Pester M."/>
        </authorList>
    </citation>
    <scope>NUCLEOTIDE SEQUENCE [LARGE SCALE GENOMIC DNA]</scope>
    <source>
        <strain evidence="5">J.5.4.2-T.3.5.2</strain>
    </source>
</reference>
<dbReference type="Pfam" id="PF13083">
    <property type="entry name" value="KH_KhpA-B"/>
    <property type="match status" value="1"/>
</dbReference>
<dbReference type="GO" id="GO:0071555">
    <property type="term" value="P:cell wall organization"/>
    <property type="evidence" value="ECO:0007669"/>
    <property type="project" value="UniProtKB-KW"/>
</dbReference>
<dbReference type="GO" id="GO:0008360">
    <property type="term" value="P:regulation of cell shape"/>
    <property type="evidence" value="ECO:0007669"/>
    <property type="project" value="UniProtKB-KW"/>
</dbReference>
<keyword evidence="5" id="KW-1185">Reference proteome</keyword>
<protein>
    <recommendedName>
        <fullName evidence="3">RNA-binding protein KhpA</fullName>
    </recommendedName>
    <alternativeName>
        <fullName evidence="3">KH-domain protein A</fullName>
    </alternativeName>
</protein>
<dbReference type="GO" id="GO:0009252">
    <property type="term" value="P:peptidoglycan biosynthetic process"/>
    <property type="evidence" value="ECO:0007669"/>
    <property type="project" value="UniProtKB-UniRule"/>
</dbReference>
<dbReference type="InterPro" id="IPR009019">
    <property type="entry name" value="KH_sf_prok-type"/>
</dbReference>
<dbReference type="KEGG" id="aram:KAR29_10375"/>
<dbReference type="Gene3D" id="3.30.310.210">
    <property type="match status" value="1"/>
</dbReference>
<dbReference type="AlphaFoldDB" id="A0A9Q7AAS4"/>
<dbReference type="RefSeq" id="WP_274372922.1">
    <property type="nucleotide sequence ID" value="NZ_CP072943.1"/>
</dbReference>
<dbReference type="PROSITE" id="PS50084">
    <property type="entry name" value="KH_TYPE_1"/>
    <property type="match status" value="1"/>
</dbReference>
<dbReference type="PANTHER" id="PTHR34654">
    <property type="entry name" value="UPF0109 PROTEIN SCO5592"/>
    <property type="match status" value="1"/>
</dbReference>
<evidence type="ECO:0000313" key="4">
    <source>
        <dbReference type="EMBL" id="QTX31743.1"/>
    </source>
</evidence>
<dbReference type="PANTHER" id="PTHR34654:SF1">
    <property type="entry name" value="RNA-BINDING PROTEIN KHPA"/>
    <property type="match status" value="1"/>
</dbReference>
<dbReference type="EMBL" id="CP072943">
    <property type="protein sequence ID" value="QTX31743.1"/>
    <property type="molecule type" value="Genomic_DNA"/>
</dbReference>